<dbReference type="Proteomes" id="UP000053370">
    <property type="component" value="Unassembled WGS sequence"/>
</dbReference>
<organism evidence="2">
    <name type="scientific">Flexilinea flocculi</name>
    <dbReference type="NCBI Taxonomy" id="1678840"/>
    <lineage>
        <taxon>Bacteria</taxon>
        <taxon>Bacillati</taxon>
        <taxon>Chloroflexota</taxon>
        <taxon>Anaerolineae</taxon>
        <taxon>Anaerolineales</taxon>
        <taxon>Anaerolineaceae</taxon>
        <taxon>Flexilinea</taxon>
    </lineage>
</organism>
<dbReference type="STRING" id="1678840.ATC1_13924"/>
<accession>A0A0S7BT05</accession>
<proteinExistence type="predicted"/>
<sequence>MSKPKGTMHKPGQKAPESGQYGIVGPKGGNTGTEVTVAKGETLPPTPKPGQGFILVDKTKHKDDK</sequence>
<keyword evidence="3" id="KW-1185">Reference proteome</keyword>
<name>A0A0S7BT05_9CHLR</name>
<dbReference type="RefSeq" id="WP_062281160.1">
    <property type="nucleotide sequence ID" value="NZ_DF968181.1"/>
</dbReference>
<dbReference type="OrthoDB" id="2629154at2"/>
<feature type="compositionally biased region" description="Basic residues" evidence="1">
    <location>
        <begin position="1"/>
        <end position="12"/>
    </location>
</feature>
<dbReference type="EMBL" id="DF968181">
    <property type="protein sequence ID" value="GAP40942.1"/>
    <property type="molecule type" value="Genomic_DNA"/>
</dbReference>
<evidence type="ECO:0000256" key="1">
    <source>
        <dbReference type="SAM" id="MobiDB-lite"/>
    </source>
</evidence>
<evidence type="ECO:0000313" key="3">
    <source>
        <dbReference type="Proteomes" id="UP000053370"/>
    </source>
</evidence>
<dbReference type="Pfam" id="PF14168">
    <property type="entry name" value="YjzC"/>
    <property type="match status" value="1"/>
</dbReference>
<dbReference type="InterPro" id="IPR025549">
    <property type="entry name" value="YjzC"/>
</dbReference>
<dbReference type="AlphaFoldDB" id="A0A0S7BT05"/>
<gene>
    <name evidence="2" type="ORF">ATC1_13924</name>
</gene>
<evidence type="ECO:0000313" key="2">
    <source>
        <dbReference type="EMBL" id="GAP40942.1"/>
    </source>
</evidence>
<reference evidence="2" key="1">
    <citation type="journal article" date="2015" name="Genome Announc.">
        <title>Draft Genome Sequence of Anaerolineae Strain TC1, a Novel Isolate from a Methanogenic Wastewater Treatment System.</title>
        <authorList>
            <person name="Matsuura N."/>
            <person name="Tourlousse D.M."/>
            <person name="Sun L."/>
            <person name="Toyonaga M."/>
            <person name="Kuroda K."/>
            <person name="Ohashi A."/>
            <person name="Cruz R."/>
            <person name="Yamaguchi T."/>
            <person name="Sekiguchi Y."/>
        </authorList>
    </citation>
    <scope>NUCLEOTIDE SEQUENCE [LARGE SCALE GENOMIC DNA]</scope>
    <source>
        <strain evidence="2">TC1</strain>
    </source>
</reference>
<feature type="region of interest" description="Disordered" evidence="1">
    <location>
        <begin position="1"/>
        <end position="65"/>
    </location>
</feature>
<protein>
    <submittedName>
        <fullName evidence="2">YjzC-like protein</fullName>
    </submittedName>
</protein>